<organism evidence="6 7">
    <name type="scientific">Autumnicola edwardsiae</name>
    <dbReference type="NCBI Taxonomy" id="3075594"/>
    <lineage>
        <taxon>Bacteria</taxon>
        <taxon>Pseudomonadati</taxon>
        <taxon>Bacteroidota</taxon>
        <taxon>Flavobacteriia</taxon>
        <taxon>Flavobacteriales</taxon>
        <taxon>Flavobacteriaceae</taxon>
        <taxon>Autumnicola</taxon>
    </lineage>
</organism>
<evidence type="ECO:0000313" key="7">
    <source>
        <dbReference type="Proteomes" id="UP001248819"/>
    </source>
</evidence>
<proteinExistence type="inferred from homology"/>
<evidence type="ECO:0000256" key="4">
    <source>
        <dbReference type="ARBA" id="ARBA00022840"/>
    </source>
</evidence>
<dbReference type="Proteomes" id="UP001248819">
    <property type="component" value="Unassembled WGS sequence"/>
</dbReference>
<gene>
    <name evidence="6" type="ORF">RM529_02965</name>
</gene>
<dbReference type="InterPro" id="IPR029439">
    <property type="entry name" value="Wzt_C"/>
</dbReference>
<accession>A0ABU3CRV8</accession>
<keyword evidence="3" id="KW-0547">Nucleotide-binding</keyword>
<keyword evidence="4 6" id="KW-0067">ATP-binding</keyword>
<evidence type="ECO:0000259" key="5">
    <source>
        <dbReference type="PROSITE" id="PS50893"/>
    </source>
</evidence>
<dbReference type="Pfam" id="PF00005">
    <property type="entry name" value="ABC_tran"/>
    <property type="match status" value="1"/>
</dbReference>
<dbReference type="CDD" id="cd03220">
    <property type="entry name" value="ABC_KpsT_Wzt"/>
    <property type="match status" value="1"/>
</dbReference>
<dbReference type="InterPro" id="IPR050683">
    <property type="entry name" value="Bact_Polysacc_Export_ATP-bd"/>
</dbReference>
<sequence length="439" mass="48700">MSYISIKVEDLSKQYRLGVVGTGTLSHDLNRWWYKMRGKQDPYLKLTEVNAHSTKASGNYVWALKDINFEVEQGEVLGIIGSNGAGKSTLLKILSQVTAPTTGVFKARGRIASLLEVGTGFHHELTGKENIFLNGAILGMTKSEIRSKLDEIISFSGVERYIDTPVKRYSSGMKVRLAFAVAAHLEPEILIVDEVLAVGDAAFQKRAIGKMQEVSHNSGRTVLFVSHNMGAVSRLCSRGLVLKEGSHFFDGTADEAVQAYGQVNISSTEPDISQRKDRQGMGDFRFTSVRIENEAHQPVEEIRTGSRFFVHAKIKAESISPKKVYAAVCFRDALDNRLFTLSSSLFGKRVSLEGETILTFEVPRMPLSEGLYLCDLYIAEGRGDTLVQDYVRSAFKIKVYGNDYFNSGDPQPVGLDRFYVDFGLVKNHDKEIIGTKTKA</sequence>
<dbReference type="Gene3D" id="3.40.50.300">
    <property type="entry name" value="P-loop containing nucleotide triphosphate hydrolases"/>
    <property type="match status" value="1"/>
</dbReference>
<dbReference type="GO" id="GO:0005524">
    <property type="term" value="F:ATP binding"/>
    <property type="evidence" value="ECO:0007669"/>
    <property type="project" value="UniProtKB-KW"/>
</dbReference>
<comment type="similarity">
    <text evidence="1">Belongs to the ABC transporter superfamily.</text>
</comment>
<dbReference type="CDD" id="cd10147">
    <property type="entry name" value="Wzt_C-like"/>
    <property type="match status" value="1"/>
</dbReference>
<comment type="caution">
    <text evidence="6">The sequence shown here is derived from an EMBL/GenBank/DDBJ whole genome shotgun (WGS) entry which is preliminary data.</text>
</comment>
<dbReference type="InterPro" id="IPR027417">
    <property type="entry name" value="P-loop_NTPase"/>
</dbReference>
<dbReference type="InterPro" id="IPR003593">
    <property type="entry name" value="AAA+_ATPase"/>
</dbReference>
<dbReference type="InterPro" id="IPR003439">
    <property type="entry name" value="ABC_transporter-like_ATP-bd"/>
</dbReference>
<evidence type="ECO:0000256" key="2">
    <source>
        <dbReference type="ARBA" id="ARBA00022448"/>
    </source>
</evidence>
<feature type="domain" description="ABC transporter" evidence="5">
    <location>
        <begin position="44"/>
        <end position="269"/>
    </location>
</feature>
<evidence type="ECO:0000256" key="1">
    <source>
        <dbReference type="ARBA" id="ARBA00005417"/>
    </source>
</evidence>
<dbReference type="Pfam" id="PF14524">
    <property type="entry name" value="Wzt_C"/>
    <property type="match status" value="1"/>
</dbReference>
<name>A0ABU3CRV8_9FLAO</name>
<dbReference type="InterPro" id="IPR015860">
    <property type="entry name" value="ABC_transpr_TagH-like"/>
</dbReference>
<keyword evidence="7" id="KW-1185">Reference proteome</keyword>
<dbReference type="Gene3D" id="2.70.50.60">
    <property type="entry name" value="abc- transporter (atp binding component) like domain"/>
    <property type="match status" value="1"/>
</dbReference>
<dbReference type="PANTHER" id="PTHR46743:SF2">
    <property type="entry name" value="TEICHOIC ACIDS EXPORT ATP-BINDING PROTEIN TAGH"/>
    <property type="match status" value="1"/>
</dbReference>
<dbReference type="PROSITE" id="PS00211">
    <property type="entry name" value="ABC_TRANSPORTER_1"/>
    <property type="match status" value="1"/>
</dbReference>
<dbReference type="EMBL" id="JAVRHP010000008">
    <property type="protein sequence ID" value="MDT0649085.1"/>
    <property type="molecule type" value="Genomic_DNA"/>
</dbReference>
<dbReference type="SUPFAM" id="SSF52540">
    <property type="entry name" value="P-loop containing nucleoside triphosphate hydrolases"/>
    <property type="match status" value="1"/>
</dbReference>
<protein>
    <submittedName>
        <fullName evidence="6">ABC transporter ATP-binding protein</fullName>
    </submittedName>
</protein>
<dbReference type="PROSITE" id="PS50893">
    <property type="entry name" value="ABC_TRANSPORTER_2"/>
    <property type="match status" value="1"/>
</dbReference>
<reference evidence="6 7" key="1">
    <citation type="submission" date="2023-09" db="EMBL/GenBank/DDBJ databases">
        <authorList>
            <person name="Rey-Velasco X."/>
        </authorList>
    </citation>
    <scope>NUCLEOTIDE SEQUENCE [LARGE SCALE GENOMIC DNA]</scope>
    <source>
        <strain evidence="6 7">F297</strain>
    </source>
</reference>
<evidence type="ECO:0000256" key="3">
    <source>
        <dbReference type="ARBA" id="ARBA00022741"/>
    </source>
</evidence>
<dbReference type="RefSeq" id="WP_311483263.1">
    <property type="nucleotide sequence ID" value="NZ_JAVRHP010000008.1"/>
</dbReference>
<dbReference type="SMART" id="SM00382">
    <property type="entry name" value="AAA"/>
    <property type="match status" value="1"/>
</dbReference>
<dbReference type="PANTHER" id="PTHR46743">
    <property type="entry name" value="TEICHOIC ACIDS EXPORT ATP-BINDING PROTEIN TAGH"/>
    <property type="match status" value="1"/>
</dbReference>
<keyword evidence="2" id="KW-0813">Transport</keyword>
<dbReference type="InterPro" id="IPR017871">
    <property type="entry name" value="ABC_transporter-like_CS"/>
</dbReference>
<evidence type="ECO:0000313" key="6">
    <source>
        <dbReference type="EMBL" id="MDT0649085.1"/>
    </source>
</evidence>